<evidence type="ECO:0000256" key="2">
    <source>
        <dbReference type="ARBA" id="ARBA00022723"/>
    </source>
</evidence>
<reference evidence="7" key="1">
    <citation type="submission" date="2018-05" db="EMBL/GenBank/DDBJ databases">
        <authorList>
            <person name="Lanie J.A."/>
            <person name="Ng W.-L."/>
            <person name="Kazmierczak K.M."/>
            <person name="Andrzejewski T.M."/>
            <person name="Davidsen T.M."/>
            <person name="Wayne K.J."/>
            <person name="Tettelin H."/>
            <person name="Glass J.I."/>
            <person name="Rusch D."/>
            <person name="Podicherti R."/>
            <person name="Tsui H.-C.T."/>
            <person name="Winkler M.E."/>
        </authorList>
    </citation>
    <scope>NUCLEOTIDE SEQUENCE</scope>
</reference>
<dbReference type="SUPFAM" id="SSF51197">
    <property type="entry name" value="Clavaminate synthase-like"/>
    <property type="match status" value="1"/>
</dbReference>
<sequence length="280" mass="32384">MHNNGWTVILDPEFNLLKATQKDINTLGKLLAKYTVIVQSGQHHLTLDDERKVTKMFGNIEKHDVASNPLIKSMMVENSNDEINRVTGGLDKDGLPGLFGHVSALDWHCNKPAVSDRMPVVWLFAVKQSKGSRTSFTNNIMAYEDLDLEIKKEIKDLKLVCGFSRGSYTTYTFGKDQDFNEYYTPPLVYTNNGNQTGLFFPFLQFRNFVGMTEEESLPLTKLLKDHILQEKYIYHHDWEDGDVTMFEQWLGLHKRWEFPGMTDRLLHRICFDFTNCDLSD</sequence>
<evidence type="ECO:0000313" key="7">
    <source>
        <dbReference type="EMBL" id="SVC91720.1"/>
    </source>
</evidence>
<dbReference type="GO" id="GO:0051213">
    <property type="term" value="F:dioxygenase activity"/>
    <property type="evidence" value="ECO:0007669"/>
    <property type="project" value="UniProtKB-KW"/>
</dbReference>
<keyword evidence="2" id="KW-0479">Metal-binding</keyword>
<gene>
    <name evidence="7" type="ORF">METZ01_LOCUS344574</name>
</gene>
<evidence type="ECO:0000256" key="3">
    <source>
        <dbReference type="ARBA" id="ARBA00022964"/>
    </source>
</evidence>
<dbReference type="InterPro" id="IPR042098">
    <property type="entry name" value="TauD-like_sf"/>
</dbReference>
<dbReference type="Pfam" id="PF02668">
    <property type="entry name" value="TauD"/>
    <property type="match status" value="1"/>
</dbReference>
<name>A0A382R3D0_9ZZZZ</name>
<proteinExistence type="inferred from homology"/>
<keyword evidence="5" id="KW-0408">Iron</keyword>
<accession>A0A382R3D0</accession>
<evidence type="ECO:0000256" key="4">
    <source>
        <dbReference type="ARBA" id="ARBA00023002"/>
    </source>
</evidence>
<feature type="domain" description="TauD/TfdA-like" evidence="6">
    <location>
        <begin position="18"/>
        <end position="269"/>
    </location>
</feature>
<dbReference type="PANTHER" id="PTHR43779">
    <property type="entry name" value="DIOXYGENASE RV0097-RELATED"/>
    <property type="match status" value="1"/>
</dbReference>
<evidence type="ECO:0000259" key="6">
    <source>
        <dbReference type="Pfam" id="PF02668"/>
    </source>
</evidence>
<evidence type="ECO:0000256" key="1">
    <source>
        <dbReference type="ARBA" id="ARBA00005896"/>
    </source>
</evidence>
<dbReference type="GO" id="GO:0046872">
    <property type="term" value="F:metal ion binding"/>
    <property type="evidence" value="ECO:0007669"/>
    <property type="project" value="UniProtKB-KW"/>
</dbReference>
<dbReference type="InterPro" id="IPR051178">
    <property type="entry name" value="TfdA_dioxygenase"/>
</dbReference>
<protein>
    <recommendedName>
        <fullName evidence="6">TauD/TfdA-like domain-containing protein</fullName>
    </recommendedName>
</protein>
<evidence type="ECO:0000256" key="5">
    <source>
        <dbReference type="ARBA" id="ARBA00023004"/>
    </source>
</evidence>
<comment type="similarity">
    <text evidence="1">Belongs to the TfdA dioxygenase family.</text>
</comment>
<dbReference type="AlphaFoldDB" id="A0A382R3D0"/>
<keyword evidence="3" id="KW-0223">Dioxygenase</keyword>
<dbReference type="Gene3D" id="3.60.130.10">
    <property type="entry name" value="Clavaminate synthase-like"/>
    <property type="match status" value="1"/>
</dbReference>
<organism evidence="7">
    <name type="scientific">marine metagenome</name>
    <dbReference type="NCBI Taxonomy" id="408172"/>
    <lineage>
        <taxon>unclassified sequences</taxon>
        <taxon>metagenomes</taxon>
        <taxon>ecological metagenomes</taxon>
    </lineage>
</organism>
<dbReference type="EMBL" id="UINC01118529">
    <property type="protein sequence ID" value="SVC91720.1"/>
    <property type="molecule type" value="Genomic_DNA"/>
</dbReference>
<dbReference type="InterPro" id="IPR003819">
    <property type="entry name" value="TauD/TfdA-like"/>
</dbReference>
<dbReference type="PANTHER" id="PTHR43779:SF3">
    <property type="entry name" value="(3R)-3-[(CARBOXYMETHYL)AMINO]FATTY ACID OXYGENASE_DECARBOXYLASE"/>
    <property type="match status" value="1"/>
</dbReference>
<keyword evidence="4" id="KW-0560">Oxidoreductase</keyword>